<keyword evidence="3" id="KW-1185">Reference proteome</keyword>
<accession>A0ABU1FJ58</accession>
<protein>
    <submittedName>
        <fullName evidence="2">DUF1254 domain-containing protein</fullName>
    </submittedName>
</protein>
<dbReference type="SUPFAM" id="SSF160935">
    <property type="entry name" value="VPA0735-like"/>
    <property type="match status" value="1"/>
</dbReference>
<dbReference type="InterPro" id="IPR010621">
    <property type="entry name" value="DUF1214"/>
</dbReference>
<dbReference type="InterPro" id="IPR037049">
    <property type="entry name" value="DUF1214_C_sf"/>
</dbReference>
<organism evidence="2 3">
    <name type="scientific">Agromyces indicus</name>
    <dbReference type="NCBI Taxonomy" id="758919"/>
    <lineage>
        <taxon>Bacteria</taxon>
        <taxon>Bacillati</taxon>
        <taxon>Actinomycetota</taxon>
        <taxon>Actinomycetes</taxon>
        <taxon>Micrococcales</taxon>
        <taxon>Microbacteriaceae</taxon>
        <taxon>Agromyces</taxon>
    </lineage>
</organism>
<dbReference type="Pfam" id="PF06742">
    <property type="entry name" value="DUF1214"/>
    <property type="match status" value="1"/>
</dbReference>
<feature type="domain" description="DUF1214" evidence="1">
    <location>
        <begin position="217"/>
        <end position="294"/>
    </location>
</feature>
<dbReference type="Gene3D" id="2.60.120.600">
    <property type="entry name" value="Domain of unknown function DUF1214, C-terminal domain"/>
    <property type="match status" value="1"/>
</dbReference>
<sequence>MSNKVTSRNFVQAETAHRFRAQLGRAPVNAFHHDRVPVHEAHPGAVRPNVDVLYSHAVVDVSEAATFALEPSDEFQVDQVIDEQHYVVGVVYPGERLTLTRADLSSGTHVYVLGRTSLAGGRDRAHRLQDLRRVEALTANAYRPVDYDDASRRTVGTKLARRAGAAPDLSRAFGTPATTDAEQHLLGTRLGWGGLPPEHGQYHEGVATSSGCDIWTFDVPPVDPERGFYSVVKYDQRGRAGGDHTAIDGTEMMRNGDGTVSVYFGDDTCVATGNVIRTGPRERFRYAMRVYRPRDVDETRQYLARLDARGLETVLR</sequence>
<evidence type="ECO:0000313" key="3">
    <source>
        <dbReference type="Proteomes" id="UP001260072"/>
    </source>
</evidence>
<gene>
    <name evidence="2" type="ORF">RH861_04690</name>
</gene>
<dbReference type="RefSeq" id="WP_310519979.1">
    <property type="nucleotide sequence ID" value="NZ_BAABBS010000003.1"/>
</dbReference>
<comment type="caution">
    <text evidence="2">The sequence shown here is derived from an EMBL/GenBank/DDBJ whole genome shotgun (WGS) entry which is preliminary data.</text>
</comment>
<reference evidence="3" key="1">
    <citation type="submission" date="2023-07" db="EMBL/GenBank/DDBJ databases">
        <title>Description of three actinobacteria isolated from air of manufacturing shop in a pharmaceutical factory.</title>
        <authorList>
            <person name="Zhang D.-F."/>
        </authorList>
    </citation>
    <scope>NUCLEOTIDE SEQUENCE [LARGE SCALE GENOMIC DNA]</scope>
    <source>
        <strain evidence="3">CCTCC AB 2011122</strain>
    </source>
</reference>
<dbReference type="Proteomes" id="UP001260072">
    <property type="component" value="Unassembled WGS sequence"/>
</dbReference>
<name>A0ABU1FJ58_9MICO</name>
<proteinExistence type="predicted"/>
<dbReference type="EMBL" id="JAVKGS010000001">
    <property type="protein sequence ID" value="MDR5691357.1"/>
    <property type="molecule type" value="Genomic_DNA"/>
</dbReference>
<evidence type="ECO:0000313" key="2">
    <source>
        <dbReference type="EMBL" id="MDR5691357.1"/>
    </source>
</evidence>
<evidence type="ECO:0000259" key="1">
    <source>
        <dbReference type="Pfam" id="PF06742"/>
    </source>
</evidence>